<keyword evidence="2" id="KW-0012">Acyltransferase</keyword>
<evidence type="ECO:0000313" key="5">
    <source>
        <dbReference type="Proteomes" id="UP000482155"/>
    </source>
</evidence>
<name>A0A6B3SYN1_9BURK</name>
<organism evidence="4 5">
    <name type="scientific">Noviherbaspirillum galbum</name>
    <dbReference type="NCBI Taxonomy" id="2709383"/>
    <lineage>
        <taxon>Bacteria</taxon>
        <taxon>Pseudomonadati</taxon>
        <taxon>Pseudomonadota</taxon>
        <taxon>Betaproteobacteria</taxon>
        <taxon>Burkholderiales</taxon>
        <taxon>Oxalobacteraceae</taxon>
        <taxon>Noviherbaspirillum</taxon>
    </lineage>
</organism>
<keyword evidence="5" id="KW-1185">Reference proteome</keyword>
<evidence type="ECO:0000256" key="1">
    <source>
        <dbReference type="ARBA" id="ARBA00022679"/>
    </source>
</evidence>
<dbReference type="InterPro" id="IPR016181">
    <property type="entry name" value="Acyl_CoA_acyltransferase"/>
</dbReference>
<protein>
    <submittedName>
        <fullName evidence="4">GNAT family N-acetyltransferase</fullName>
    </submittedName>
</protein>
<comment type="caution">
    <text evidence="4">The sequence shown here is derived from an EMBL/GenBank/DDBJ whole genome shotgun (WGS) entry which is preliminary data.</text>
</comment>
<dbReference type="PROSITE" id="PS51186">
    <property type="entry name" value="GNAT"/>
    <property type="match status" value="1"/>
</dbReference>
<sequence length="143" mass="14842">MLTIRPAAAGDLPSIRALLDANALPSDDITAGHLAHFIVLSQTSRVLGAVGLEADGSKGTILSLAVEPSMHSRGLGSRLLELIESHAREAGIDDLYLLPGTAGGFFRMYGYEPAERDAVPAGLQSGSGASLSEPAAAMFKRLD</sequence>
<proteinExistence type="predicted"/>
<evidence type="ECO:0000313" key="4">
    <source>
        <dbReference type="EMBL" id="NEX63902.1"/>
    </source>
</evidence>
<dbReference type="EMBL" id="JAAIVB010000078">
    <property type="protein sequence ID" value="NEX63902.1"/>
    <property type="molecule type" value="Genomic_DNA"/>
</dbReference>
<dbReference type="Proteomes" id="UP000482155">
    <property type="component" value="Unassembled WGS sequence"/>
</dbReference>
<dbReference type="AlphaFoldDB" id="A0A6B3SYN1"/>
<dbReference type="Pfam" id="PF13508">
    <property type="entry name" value="Acetyltransf_7"/>
    <property type="match status" value="1"/>
</dbReference>
<evidence type="ECO:0000256" key="2">
    <source>
        <dbReference type="ARBA" id="ARBA00023315"/>
    </source>
</evidence>
<dbReference type="RefSeq" id="WP_163967841.1">
    <property type="nucleotide sequence ID" value="NZ_JAAIVB010000078.1"/>
</dbReference>
<keyword evidence="1 4" id="KW-0808">Transferase</keyword>
<dbReference type="SUPFAM" id="SSF55729">
    <property type="entry name" value="Acyl-CoA N-acyltransferases (Nat)"/>
    <property type="match status" value="1"/>
</dbReference>
<dbReference type="InterPro" id="IPR050832">
    <property type="entry name" value="Bact_Acetyltransf"/>
</dbReference>
<gene>
    <name evidence="4" type="ORF">G3574_22710</name>
</gene>
<feature type="domain" description="N-acetyltransferase" evidence="3">
    <location>
        <begin position="2"/>
        <end position="143"/>
    </location>
</feature>
<reference evidence="4 5" key="1">
    <citation type="submission" date="2020-02" db="EMBL/GenBank/DDBJ databases">
        <authorList>
            <person name="Kim M.K."/>
        </authorList>
    </citation>
    <scope>NUCLEOTIDE SEQUENCE [LARGE SCALE GENOMIC DNA]</scope>
    <source>
        <strain evidence="4 5">17J57-3</strain>
    </source>
</reference>
<dbReference type="CDD" id="cd04301">
    <property type="entry name" value="NAT_SF"/>
    <property type="match status" value="1"/>
</dbReference>
<dbReference type="PANTHER" id="PTHR43877">
    <property type="entry name" value="AMINOALKYLPHOSPHONATE N-ACETYLTRANSFERASE-RELATED-RELATED"/>
    <property type="match status" value="1"/>
</dbReference>
<dbReference type="GO" id="GO:0016747">
    <property type="term" value="F:acyltransferase activity, transferring groups other than amino-acyl groups"/>
    <property type="evidence" value="ECO:0007669"/>
    <property type="project" value="InterPro"/>
</dbReference>
<dbReference type="Gene3D" id="3.40.630.30">
    <property type="match status" value="1"/>
</dbReference>
<accession>A0A6B3SYN1</accession>
<evidence type="ECO:0000259" key="3">
    <source>
        <dbReference type="PROSITE" id="PS51186"/>
    </source>
</evidence>
<dbReference type="InterPro" id="IPR000182">
    <property type="entry name" value="GNAT_dom"/>
</dbReference>